<proteinExistence type="predicted"/>
<keyword evidence="2" id="KW-1185">Reference proteome</keyword>
<dbReference type="AlphaFoldDB" id="A0A2I0BDZ5"/>
<accession>A0A2I0BDZ5</accession>
<dbReference type="EC" id="5.99.1.3" evidence="1"/>
<evidence type="ECO:0000313" key="1">
    <source>
        <dbReference type="EMBL" id="PKA66011.1"/>
    </source>
</evidence>
<reference evidence="1 2" key="1">
    <citation type="journal article" date="2017" name="Nature">
        <title>The Apostasia genome and the evolution of orchids.</title>
        <authorList>
            <person name="Zhang G.Q."/>
            <person name="Liu K.W."/>
            <person name="Li Z."/>
            <person name="Lohaus R."/>
            <person name="Hsiao Y.Y."/>
            <person name="Niu S.C."/>
            <person name="Wang J.Y."/>
            <person name="Lin Y.C."/>
            <person name="Xu Q."/>
            <person name="Chen L.J."/>
            <person name="Yoshida K."/>
            <person name="Fujiwara S."/>
            <person name="Wang Z.W."/>
            <person name="Zhang Y.Q."/>
            <person name="Mitsuda N."/>
            <person name="Wang M."/>
            <person name="Liu G.H."/>
            <person name="Pecoraro L."/>
            <person name="Huang H.X."/>
            <person name="Xiao X.J."/>
            <person name="Lin M."/>
            <person name="Wu X.Y."/>
            <person name="Wu W.L."/>
            <person name="Chen Y.Y."/>
            <person name="Chang S.B."/>
            <person name="Sakamoto S."/>
            <person name="Ohme-Takagi M."/>
            <person name="Yagi M."/>
            <person name="Zeng S.J."/>
            <person name="Shen C.Y."/>
            <person name="Yeh C.M."/>
            <person name="Luo Y.B."/>
            <person name="Tsai W.C."/>
            <person name="Van de Peer Y."/>
            <person name="Liu Z.J."/>
        </authorList>
    </citation>
    <scope>NUCLEOTIDE SEQUENCE [LARGE SCALE GENOMIC DNA]</scope>
    <source>
        <strain evidence="2">cv. Shenzhen</strain>
        <tissue evidence="1">Stem</tissue>
    </source>
</reference>
<protein>
    <submittedName>
        <fullName evidence="1">DNA gyrase subunit B, chloroplastic/mitochondrial</fullName>
        <ecNumber evidence="1">5.99.1.3</ecNumber>
    </submittedName>
</protein>
<dbReference type="EMBL" id="KZ451888">
    <property type="protein sequence ID" value="PKA66011.1"/>
    <property type="molecule type" value="Genomic_DNA"/>
</dbReference>
<organism evidence="1 2">
    <name type="scientific">Apostasia shenzhenica</name>
    <dbReference type="NCBI Taxonomy" id="1088818"/>
    <lineage>
        <taxon>Eukaryota</taxon>
        <taxon>Viridiplantae</taxon>
        <taxon>Streptophyta</taxon>
        <taxon>Embryophyta</taxon>
        <taxon>Tracheophyta</taxon>
        <taxon>Spermatophyta</taxon>
        <taxon>Magnoliopsida</taxon>
        <taxon>Liliopsida</taxon>
        <taxon>Asparagales</taxon>
        <taxon>Orchidaceae</taxon>
        <taxon>Apostasioideae</taxon>
        <taxon>Apostasia</taxon>
    </lineage>
</organism>
<gene>
    <name evidence="1" type="primary">GYRB</name>
    <name evidence="1" type="ORF">AXF42_Ash010420</name>
</gene>
<dbReference type="OrthoDB" id="276498at2759"/>
<dbReference type="GO" id="GO:0016853">
    <property type="term" value="F:isomerase activity"/>
    <property type="evidence" value="ECO:0007669"/>
    <property type="project" value="UniProtKB-KW"/>
</dbReference>
<sequence>MAAKRARELVRTKSILKSSSLPGKLADCSSVESAECDSDDMEINTTFEDTPLSIRLPQPIETTINKRRRGHSKYLIKALTIN</sequence>
<dbReference type="STRING" id="1088818.A0A2I0BDZ5"/>
<name>A0A2I0BDZ5_9ASPA</name>
<dbReference type="Proteomes" id="UP000236161">
    <property type="component" value="Unassembled WGS sequence"/>
</dbReference>
<evidence type="ECO:0000313" key="2">
    <source>
        <dbReference type="Proteomes" id="UP000236161"/>
    </source>
</evidence>
<keyword evidence="1" id="KW-0413">Isomerase</keyword>